<proteinExistence type="inferred from homology"/>
<evidence type="ECO:0000256" key="8">
    <source>
        <dbReference type="ARBA" id="ARBA00022919"/>
    </source>
</evidence>
<evidence type="ECO:0000256" key="2">
    <source>
        <dbReference type="ARBA" id="ARBA00004389"/>
    </source>
</evidence>
<keyword evidence="19" id="KW-1185">Reference proteome</keyword>
<dbReference type="SUPFAM" id="SSF53383">
    <property type="entry name" value="PLP-dependent transferases"/>
    <property type="match status" value="1"/>
</dbReference>
<evidence type="ECO:0000256" key="13">
    <source>
        <dbReference type="ARBA" id="ARBA00038302"/>
    </source>
</evidence>
<dbReference type="FunFam" id="3.40.640.10:FF:000020">
    <property type="entry name" value="sphingosine-1-phosphate lyase 1"/>
    <property type="match status" value="1"/>
</dbReference>
<accession>A0AAW2ZIT4</accession>
<dbReference type="GO" id="GO:0019752">
    <property type="term" value="P:carboxylic acid metabolic process"/>
    <property type="evidence" value="ECO:0007669"/>
    <property type="project" value="InterPro"/>
</dbReference>
<evidence type="ECO:0000313" key="18">
    <source>
        <dbReference type="EMBL" id="KAL0489716.1"/>
    </source>
</evidence>
<dbReference type="GO" id="GO:0030149">
    <property type="term" value="P:sphingolipid catabolic process"/>
    <property type="evidence" value="ECO:0007669"/>
    <property type="project" value="TreeGrafter"/>
</dbReference>
<comment type="caution">
    <text evidence="18">The sequence shown here is derived from an EMBL/GenBank/DDBJ whole genome shotgun (WGS) entry which is preliminary data.</text>
</comment>
<reference evidence="18 19" key="1">
    <citation type="submission" date="2024-03" db="EMBL/GenBank/DDBJ databases">
        <title>The Acrasis kona genome and developmental transcriptomes reveal deep origins of eukaryotic multicellular pathways.</title>
        <authorList>
            <person name="Sheikh S."/>
            <person name="Fu C.-J."/>
            <person name="Brown M.W."/>
            <person name="Baldauf S.L."/>
        </authorList>
    </citation>
    <scope>NUCLEOTIDE SEQUENCE [LARGE SCALE GENOMIC DNA]</scope>
    <source>
        <strain evidence="18 19">ATCC MYA-3509</strain>
    </source>
</reference>
<evidence type="ECO:0000256" key="1">
    <source>
        <dbReference type="ARBA" id="ARBA00001933"/>
    </source>
</evidence>
<keyword evidence="6" id="KW-0256">Endoplasmic reticulum</keyword>
<evidence type="ECO:0000313" key="19">
    <source>
        <dbReference type="Proteomes" id="UP001431209"/>
    </source>
</evidence>
<keyword evidence="12 17" id="KW-0456">Lyase</keyword>
<keyword evidence="8" id="KW-0746">Sphingolipid metabolism</keyword>
<comment type="cofactor">
    <cofactor evidence="1 16 17">
        <name>pyridoxal 5'-phosphate</name>
        <dbReference type="ChEBI" id="CHEBI:597326"/>
    </cofactor>
</comment>
<dbReference type="Gene3D" id="3.40.640.10">
    <property type="entry name" value="Type I PLP-dependent aspartate aminotransferase-like (Major domain)"/>
    <property type="match status" value="1"/>
</dbReference>
<evidence type="ECO:0000256" key="10">
    <source>
        <dbReference type="ARBA" id="ARBA00023098"/>
    </source>
</evidence>
<comment type="subcellular location">
    <subcellularLocation>
        <location evidence="2">Endoplasmic reticulum membrane</location>
        <topology evidence="2">Single-pass membrane protein</topology>
    </subcellularLocation>
</comment>
<protein>
    <recommendedName>
        <fullName evidence="14">sphinganine-1-phosphate aldolase</fullName>
        <ecNumber evidence="14">4.1.2.27</ecNumber>
    </recommendedName>
    <alternativeName>
        <fullName evidence="15">Sphingosine-1-phosphate aldolase</fullName>
    </alternativeName>
</protein>
<dbReference type="GO" id="GO:0030170">
    <property type="term" value="F:pyridoxal phosphate binding"/>
    <property type="evidence" value="ECO:0007669"/>
    <property type="project" value="InterPro"/>
</dbReference>
<name>A0AAW2ZIT4_9EUKA</name>
<dbReference type="Proteomes" id="UP001431209">
    <property type="component" value="Unassembled WGS sequence"/>
</dbReference>
<keyword evidence="5" id="KW-0812">Transmembrane</keyword>
<dbReference type="InterPro" id="IPR015421">
    <property type="entry name" value="PyrdxlP-dep_Trfase_major"/>
</dbReference>
<keyword evidence="10" id="KW-0443">Lipid metabolism</keyword>
<evidence type="ECO:0000256" key="3">
    <source>
        <dbReference type="ARBA" id="ARBA00004760"/>
    </source>
</evidence>
<organism evidence="18 19">
    <name type="scientific">Acrasis kona</name>
    <dbReference type="NCBI Taxonomy" id="1008807"/>
    <lineage>
        <taxon>Eukaryota</taxon>
        <taxon>Discoba</taxon>
        <taxon>Heterolobosea</taxon>
        <taxon>Tetramitia</taxon>
        <taxon>Eutetramitia</taxon>
        <taxon>Acrasidae</taxon>
        <taxon>Acrasis</taxon>
    </lineage>
</organism>
<keyword evidence="9" id="KW-1133">Transmembrane helix</keyword>
<evidence type="ECO:0000256" key="7">
    <source>
        <dbReference type="ARBA" id="ARBA00022898"/>
    </source>
</evidence>
<evidence type="ECO:0000256" key="5">
    <source>
        <dbReference type="ARBA" id="ARBA00022692"/>
    </source>
</evidence>
<comment type="similarity">
    <text evidence="13">Belongs to the group II decarboxylase family. Sphingosine-1-phosphate lyase subfamily.</text>
</comment>
<dbReference type="InterPro" id="IPR050477">
    <property type="entry name" value="GrpII_AminoAcid_Decarb"/>
</dbReference>
<dbReference type="GO" id="GO:0005789">
    <property type="term" value="C:endoplasmic reticulum membrane"/>
    <property type="evidence" value="ECO:0007669"/>
    <property type="project" value="UniProtKB-SubCell"/>
</dbReference>
<dbReference type="GO" id="GO:0008117">
    <property type="term" value="F:sphinganine-1-phosphate aldolase activity"/>
    <property type="evidence" value="ECO:0007669"/>
    <property type="project" value="UniProtKB-EC"/>
</dbReference>
<dbReference type="EMBL" id="JAOPGA020001594">
    <property type="protein sequence ID" value="KAL0489716.1"/>
    <property type="molecule type" value="Genomic_DNA"/>
</dbReference>
<dbReference type="AlphaFoldDB" id="A0AAW2ZIT4"/>
<evidence type="ECO:0000256" key="6">
    <source>
        <dbReference type="ARBA" id="ARBA00022824"/>
    </source>
</evidence>
<dbReference type="PANTHER" id="PTHR42735">
    <property type="match status" value="1"/>
</dbReference>
<dbReference type="PANTHER" id="PTHR42735:SF6">
    <property type="entry name" value="SPHINGOSINE-1-PHOSPHATE LYASE 1"/>
    <property type="match status" value="1"/>
</dbReference>
<dbReference type="InterPro" id="IPR002129">
    <property type="entry name" value="PyrdxlP-dep_de-COase"/>
</dbReference>
<dbReference type="Gene3D" id="6.10.140.2150">
    <property type="match status" value="1"/>
</dbReference>
<evidence type="ECO:0000256" key="4">
    <source>
        <dbReference type="ARBA" id="ARBA00004991"/>
    </source>
</evidence>
<comment type="pathway">
    <text evidence="3">Lipid metabolism; sphingolipid metabolism.</text>
</comment>
<dbReference type="InterPro" id="IPR015422">
    <property type="entry name" value="PyrdxlP-dep_Trfase_small"/>
</dbReference>
<dbReference type="Pfam" id="PF00282">
    <property type="entry name" value="Pyridoxal_deC"/>
    <property type="match status" value="1"/>
</dbReference>
<gene>
    <name evidence="18" type="ORF">AKO1_011426</name>
</gene>
<keyword evidence="11" id="KW-0472">Membrane</keyword>
<keyword evidence="7 16" id="KW-0663">Pyridoxal phosphate</keyword>
<dbReference type="InterPro" id="IPR015424">
    <property type="entry name" value="PyrdxlP-dep_Trfase"/>
</dbReference>
<evidence type="ECO:0000256" key="15">
    <source>
        <dbReference type="ARBA" id="ARBA00042568"/>
    </source>
</evidence>
<sequence length="552" mass="60962">MQHTNTHSQIPYLDKVNEKLGQYQPSTILLGTAGALISAYAVERFVQASLEHPGGAAGVVFGNLIKVIKAVPGARTLLENQRKDMIKKMKSSKKKLNQEVNLSIPTEGMSDESLVSMMENIKSQEVHKYNNHKLSGTIYIPDDQHCRTMAQAYELFMNTNPLHSDTFLSTQKFESEVIRMTASLFHGNYNPEDDSVDHVVGCLTSGGTESILMAMKAFRDKARFEKPHITKPEIIAPKTVHAAFEKACQYLGMTLVHVDVDPSTFVVKSEDVRKRINKNTIGLVGSAPNFSQGTIDPISELSELAIKYNLSLHVDSCLGGFYLPFAKLLNPNVPDFDFRLKGVTTISADTHKYGLAPKGSSVLLFDSKYTRKFMYFISPNWMGGMYASPTMPGSRPGALIATCWAAMMRTGKQGYMEQAELIMTTCDDMIKGIREQIPELRILGNPVGPVVSFDACNGIDIYQIGDAMHAAGWELSTLQNPKSLHICVTAQHKGMANELIKDLKKSVYDVVNHQEKFVHGMAPVYGMAVSMPDKAVVGDLISDVIDLMLDIN</sequence>
<evidence type="ECO:0000256" key="14">
    <source>
        <dbReference type="ARBA" id="ARBA00038965"/>
    </source>
</evidence>
<evidence type="ECO:0000256" key="17">
    <source>
        <dbReference type="RuleBase" id="RU000382"/>
    </source>
</evidence>
<evidence type="ECO:0000256" key="11">
    <source>
        <dbReference type="ARBA" id="ARBA00023136"/>
    </source>
</evidence>
<feature type="modified residue" description="N6-(pyridoxal phosphate)lysine" evidence="16">
    <location>
        <position position="352"/>
    </location>
</feature>
<dbReference type="Gene3D" id="3.90.1150.10">
    <property type="entry name" value="Aspartate Aminotransferase, domain 1"/>
    <property type="match status" value="1"/>
</dbReference>
<comment type="pathway">
    <text evidence="4">Sphingolipid metabolism.</text>
</comment>
<evidence type="ECO:0000256" key="9">
    <source>
        <dbReference type="ARBA" id="ARBA00022989"/>
    </source>
</evidence>
<evidence type="ECO:0000256" key="12">
    <source>
        <dbReference type="ARBA" id="ARBA00023239"/>
    </source>
</evidence>
<evidence type="ECO:0000256" key="16">
    <source>
        <dbReference type="PIRSR" id="PIRSR602129-50"/>
    </source>
</evidence>
<dbReference type="EC" id="4.1.2.27" evidence="14"/>